<gene>
    <name evidence="1" type="ORF">ERS008207_00963</name>
</gene>
<evidence type="ECO:0000313" key="2">
    <source>
        <dbReference type="Proteomes" id="UP000042394"/>
    </source>
</evidence>
<dbReference type="Proteomes" id="UP000042394">
    <property type="component" value="Unassembled WGS sequence"/>
</dbReference>
<proteinExistence type="predicted"/>
<protein>
    <submittedName>
        <fullName evidence="1">Uncharacterized protein</fullName>
    </submittedName>
</protein>
<sequence length="92" mass="10539">MYRYAGHFAYFLFHKRIQRRAGDSHIIALNNGKFIDLHLQLFTGTAYQNALLFQWADKLQNTANIVDGGAADLLGALHDDLRTDTITREQFL</sequence>
<dbReference type="EMBL" id="CQPD01000007">
    <property type="protein sequence ID" value="CNT79134.1"/>
    <property type="molecule type" value="Genomic_DNA"/>
</dbReference>
<dbReference type="AlphaFoldDB" id="A0A655BVH3"/>
<name>A0A655BVH3_SALET</name>
<organism evidence="1 2">
    <name type="scientific">Salmonella enterica subsp. enterica serovar Bovismorbificans</name>
    <dbReference type="NCBI Taxonomy" id="58097"/>
    <lineage>
        <taxon>Bacteria</taxon>
        <taxon>Pseudomonadati</taxon>
        <taxon>Pseudomonadota</taxon>
        <taxon>Gammaproteobacteria</taxon>
        <taxon>Enterobacterales</taxon>
        <taxon>Enterobacteriaceae</taxon>
        <taxon>Salmonella</taxon>
    </lineage>
</organism>
<accession>A0A655BVH3</accession>
<reference evidence="1 2" key="1">
    <citation type="submission" date="2015-03" db="EMBL/GenBank/DDBJ databases">
        <authorList>
            <consortium name="Pathogen Informatics"/>
        </authorList>
    </citation>
    <scope>NUCLEOTIDE SEQUENCE [LARGE SCALE GENOMIC DNA]</scope>
    <source>
        <strain evidence="1 2">D4891</strain>
    </source>
</reference>
<evidence type="ECO:0000313" key="1">
    <source>
        <dbReference type="EMBL" id="CNT79134.1"/>
    </source>
</evidence>